<dbReference type="AlphaFoldDB" id="A0A6H5GBZ9"/>
<accession>A0A6H5GBZ9</accession>
<dbReference type="EMBL" id="CADCXU010010036">
    <property type="protein sequence ID" value="CAB0000837.1"/>
    <property type="molecule type" value="Genomic_DNA"/>
</dbReference>
<evidence type="ECO:0000313" key="2">
    <source>
        <dbReference type="EMBL" id="CAB0000837.1"/>
    </source>
</evidence>
<protein>
    <submittedName>
        <fullName evidence="2">Uncharacterized protein</fullName>
    </submittedName>
</protein>
<keyword evidence="3" id="KW-1185">Reference proteome</keyword>
<name>A0A6H5GBZ9_9HEMI</name>
<feature type="region of interest" description="Disordered" evidence="1">
    <location>
        <begin position="48"/>
        <end position="72"/>
    </location>
</feature>
<organism evidence="2 3">
    <name type="scientific">Nesidiocoris tenuis</name>
    <dbReference type="NCBI Taxonomy" id="355587"/>
    <lineage>
        <taxon>Eukaryota</taxon>
        <taxon>Metazoa</taxon>
        <taxon>Ecdysozoa</taxon>
        <taxon>Arthropoda</taxon>
        <taxon>Hexapoda</taxon>
        <taxon>Insecta</taxon>
        <taxon>Pterygota</taxon>
        <taxon>Neoptera</taxon>
        <taxon>Paraneoptera</taxon>
        <taxon>Hemiptera</taxon>
        <taxon>Heteroptera</taxon>
        <taxon>Panheteroptera</taxon>
        <taxon>Cimicomorpha</taxon>
        <taxon>Miridae</taxon>
        <taxon>Dicyphina</taxon>
        <taxon>Nesidiocoris</taxon>
    </lineage>
</organism>
<evidence type="ECO:0000313" key="3">
    <source>
        <dbReference type="Proteomes" id="UP000479000"/>
    </source>
</evidence>
<dbReference type="Proteomes" id="UP000479000">
    <property type="component" value="Unassembled WGS sequence"/>
</dbReference>
<evidence type="ECO:0000256" key="1">
    <source>
        <dbReference type="SAM" id="MobiDB-lite"/>
    </source>
</evidence>
<gene>
    <name evidence="2" type="ORF">NTEN_LOCUS6624</name>
</gene>
<reference evidence="2 3" key="1">
    <citation type="submission" date="2020-02" db="EMBL/GenBank/DDBJ databases">
        <authorList>
            <person name="Ferguson B K."/>
        </authorList>
    </citation>
    <scope>NUCLEOTIDE SEQUENCE [LARGE SCALE GENOMIC DNA]</scope>
</reference>
<sequence>MILPCQDMNLQFRFVTPHSRDEDLQTSLLCCLVSFRCSHDSSLSTQKSTLQSHGSEAWNHESSMTSHGSAVS</sequence>
<proteinExistence type="predicted"/>
<feature type="compositionally biased region" description="Polar residues" evidence="1">
    <location>
        <begin position="60"/>
        <end position="72"/>
    </location>
</feature>
<feature type="non-terminal residue" evidence="2">
    <location>
        <position position="72"/>
    </location>
</feature>